<dbReference type="InterPro" id="IPR016032">
    <property type="entry name" value="Sig_transdc_resp-reg_C-effctor"/>
</dbReference>
<dbReference type="SMART" id="SM00421">
    <property type="entry name" value="HTH_LUXR"/>
    <property type="match status" value="1"/>
</dbReference>
<dbReference type="PROSITE" id="PS50043">
    <property type="entry name" value="HTH_LUXR_2"/>
    <property type="match status" value="1"/>
</dbReference>
<evidence type="ECO:0000256" key="2">
    <source>
        <dbReference type="ARBA" id="ARBA00023125"/>
    </source>
</evidence>
<dbReference type="InterPro" id="IPR000792">
    <property type="entry name" value="Tscrpt_reg_LuxR_C"/>
</dbReference>
<organism evidence="5">
    <name type="scientific">bioreactor metagenome</name>
    <dbReference type="NCBI Taxonomy" id="1076179"/>
    <lineage>
        <taxon>unclassified sequences</taxon>
        <taxon>metagenomes</taxon>
        <taxon>ecological metagenomes</taxon>
    </lineage>
</organism>
<dbReference type="GO" id="GO:0000160">
    <property type="term" value="P:phosphorelay signal transduction system"/>
    <property type="evidence" value="ECO:0007669"/>
    <property type="project" value="InterPro"/>
</dbReference>
<proteinExistence type="predicted"/>
<evidence type="ECO:0000313" key="5">
    <source>
        <dbReference type="EMBL" id="MPM26194.1"/>
    </source>
</evidence>
<dbReference type="SMART" id="SM00448">
    <property type="entry name" value="REC"/>
    <property type="match status" value="1"/>
</dbReference>
<dbReference type="InterPro" id="IPR011006">
    <property type="entry name" value="CheY-like_superfamily"/>
</dbReference>
<dbReference type="SUPFAM" id="SSF46894">
    <property type="entry name" value="C-terminal effector domain of the bipartite response regulators"/>
    <property type="match status" value="1"/>
</dbReference>
<evidence type="ECO:0000256" key="1">
    <source>
        <dbReference type="ARBA" id="ARBA00022553"/>
    </source>
</evidence>
<dbReference type="GO" id="GO:0006355">
    <property type="term" value="P:regulation of DNA-templated transcription"/>
    <property type="evidence" value="ECO:0007669"/>
    <property type="project" value="InterPro"/>
</dbReference>
<dbReference type="InterPro" id="IPR001789">
    <property type="entry name" value="Sig_transdc_resp-reg_receiver"/>
</dbReference>
<dbReference type="CDD" id="cd06170">
    <property type="entry name" value="LuxR_C_like"/>
    <property type="match status" value="1"/>
</dbReference>
<dbReference type="CDD" id="cd17535">
    <property type="entry name" value="REC_NarL-like"/>
    <property type="match status" value="1"/>
</dbReference>
<dbReference type="EMBL" id="VSSQ01004673">
    <property type="protein sequence ID" value="MPM26194.1"/>
    <property type="molecule type" value="Genomic_DNA"/>
</dbReference>
<dbReference type="SUPFAM" id="SSF52172">
    <property type="entry name" value="CheY-like"/>
    <property type="match status" value="1"/>
</dbReference>
<dbReference type="PANTHER" id="PTHR43214">
    <property type="entry name" value="TWO-COMPONENT RESPONSE REGULATOR"/>
    <property type="match status" value="1"/>
</dbReference>
<feature type="domain" description="Response regulatory" evidence="4">
    <location>
        <begin position="4"/>
        <end position="120"/>
    </location>
</feature>
<dbReference type="GO" id="GO:0003677">
    <property type="term" value="F:DNA binding"/>
    <property type="evidence" value="ECO:0007669"/>
    <property type="project" value="UniProtKB-KW"/>
</dbReference>
<dbReference type="PRINTS" id="PR00038">
    <property type="entry name" value="HTHLUXR"/>
</dbReference>
<evidence type="ECO:0000259" key="4">
    <source>
        <dbReference type="PROSITE" id="PS50110"/>
    </source>
</evidence>
<dbReference type="PROSITE" id="PS50110">
    <property type="entry name" value="RESPONSE_REGULATORY"/>
    <property type="match status" value="1"/>
</dbReference>
<keyword evidence="2" id="KW-0238">DNA-binding</keyword>
<dbReference type="AlphaFoldDB" id="A0A644YJ97"/>
<dbReference type="PROSITE" id="PS00622">
    <property type="entry name" value="HTH_LUXR_1"/>
    <property type="match status" value="1"/>
</dbReference>
<dbReference type="Pfam" id="PF00196">
    <property type="entry name" value="GerE"/>
    <property type="match status" value="1"/>
</dbReference>
<comment type="caution">
    <text evidence="5">The sequence shown here is derived from an EMBL/GenBank/DDBJ whole genome shotgun (WGS) entry which is preliminary data.</text>
</comment>
<name>A0A644YJ97_9ZZZZ</name>
<feature type="domain" description="HTH luxR-type" evidence="3">
    <location>
        <begin position="142"/>
        <end position="207"/>
    </location>
</feature>
<dbReference type="InterPro" id="IPR058245">
    <property type="entry name" value="NreC/VraR/RcsB-like_REC"/>
</dbReference>
<dbReference type="InterPro" id="IPR039420">
    <property type="entry name" value="WalR-like"/>
</dbReference>
<dbReference type="Pfam" id="PF00072">
    <property type="entry name" value="Response_reg"/>
    <property type="match status" value="1"/>
</dbReference>
<reference evidence="5" key="1">
    <citation type="submission" date="2019-08" db="EMBL/GenBank/DDBJ databases">
        <authorList>
            <person name="Kucharzyk K."/>
            <person name="Murdoch R.W."/>
            <person name="Higgins S."/>
            <person name="Loffler F."/>
        </authorList>
    </citation>
    <scope>NUCLEOTIDE SEQUENCE</scope>
</reference>
<gene>
    <name evidence="5" type="primary">nreC_21</name>
    <name evidence="5" type="ORF">SDC9_72695</name>
</gene>
<dbReference type="Gene3D" id="3.40.50.2300">
    <property type="match status" value="1"/>
</dbReference>
<keyword evidence="1" id="KW-0597">Phosphoprotein</keyword>
<protein>
    <submittedName>
        <fullName evidence="5">Oxygen regulatory protein NreC</fullName>
    </submittedName>
</protein>
<dbReference type="PANTHER" id="PTHR43214:SF43">
    <property type="entry name" value="TWO-COMPONENT RESPONSE REGULATOR"/>
    <property type="match status" value="1"/>
</dbReference>
<accession>A0A644YJ97</accession>
<sequence>MLGSFVIIDDHPLYRSGISALVHERLGLRCIGEASTIDEARQLLAHVKPTLAIIDISLQDENGLTLVSECKHAYPSLKMLVVSMHDESLYGERALKAGSHGYVMKHEAPEVLIHAIRLILEGQLGISQNLKDRLVERFATGNDSHVERLSERELEILGLIGKGYGALEIASSLNISVKTVHTHQDHIKQKLGLLSANELRRFAVHWYVDKTRV</sequence>
<evidence type="ECO:0000259" key="3">
    <source>
        <dbReference type="PROSITE" id="PS50043"/>
    </source>
</evidence>